<dbReference type="GO" id="GO:0004721">
    <property type="term" value="F:phosphoprotein phosphatase activity"/>
    <property type="evidence" value="ECO:0007669"/>
    <property type="project" value="TreeGrafter"/>
</dbReference>
<sequence length="347" mass="40004">MFNKARMKLTMWYLLIIMLVSIFFSAVIYKVLTSEIDRFEKAQRFRIERKLEDEGFILPSNRFPRFENRFPLANPELLEETRGRILFTLVVINSVIFLISGGLGYVLAGRTLKPIQLMVDEQNKFISDASHELRTPLTALKTSMEVHLRDNKMTLEDARENLNENVLQVNRLQSLTDKLMVFNQYSNTDQQIIIKKYSLEKIIMEAIKQVKPLTMQKEIKIETHLVNLDIDGDRESLINLFVILLDNAIKYNLRKHKIIINTVKKDGSIEVLIKDNGIGIDTKDISHVFDRFYRADSARLKTEANGYGLGLSIAKRIIDLHNGSINIKSKLKKGTTVIINLPITIKI</sequence>
<feature type="coiled-coil region" evidence="7">
    <location>
        <begin position="145"/>
        <end position="175"/>
    </location>
</feature>
<reference evidence="10 11" key="1">
    <citation type="journal article" date="2016" name="Nat. Commun.">
        <title>Thousands of microbial genomes shed light on interconnected biogeochemical processes in an aquifer system.</title>
        <authorList>
            <person name="Anantharaman K."/>
            <person name="Brown C.T."/>
            <person name="Hug L.A."/>
            <person name="Sharon I."/>
            <person name="Castelle C.J."/>
            <person name="Probst A.J."/>
            <person name="Thomas B.C."/>
            <person name="Singh A."/>
            <person name="Wilkins M.J."/>
            <person name="Karaoz U."/>
            <person name="Brodie E.L."/>
            <person name="Williams K.H."/>
            <person name="Hubbard S.S."/>
            <person name="Banfield J.F."/>
        </authorList>
    </citation>
    <scope>NUCLEOTIDE SEQUENCE [LARGE SCALE GENOMIC DNA]</scope>
</reference>
<evidence type="ECO:0000259" key="9">
    <source>
        <dbReference type="PROSITE" id="PS50109"/>
    </source>
</evidence>
<proteinExistence type="predicted"/>
<name>A0A1F7JGK0_9BACT</name>
<dbReference type="Pfam" id="PF00512">
    <property type="entry name" value="HisKA"/>
    <property type="match status" value="1"/>
</dbReference>
<dbReference type="Gene3D" id="1.10.287.130">
    <property type="match status" value="1"/>
</dbReference>
<dbReference type="Pfam" id="PF02518">
    <property type="entry name" value="HATPase_c"/>
    <property type="match status" value="1"/>
</dbReference>
<keyword evidence="5" id="KW-0418">Kinase</keyword>
<dbReference type="InterPro" id="IPR004358">
    <property type="entry name" value="Sig_transdc_His_kin-like_C"/>
</dbReference>
<organism evidence="10 11">
    <name type="scientific">Candidatus Roizmanbacteria bacterium RIFCSPLOWO2_02_FULL_36_11</name>
    <dbReference type="NCBI Taxonomy" id="1802071"/>
    <lineage>
        <taxon>Bacteria</taxon>
        <taxon>Candidatus Roizmaniibacteriota</taxon>
    </lineage>
</organism>
<evidence type="ECO:0000256" key="3">
    <source>
        <dbReference type="ARBA" id="ARBA00022553"/>
    </source>
</evidence>
<feature type="transmembrane region" description="Helical" evidence="8">
    <location>
        <begin position="12"/>
        <end position="32"/>
    </location>
</feature>
<comment type="catalytic activity">
    <reaction evidence="1">
        <text>ATP + protein L-histidine = ADP + protein N-phospho-L-histidine.</text>
        <dbReference type="EC" id="2.7.13.3"/>
    </reaction>
</comment>
<gene>
    <name evidence="10" type="ORF">A3H78_05520</name>
</gene>
<protein>
    <recommendedName>
        <fullName evidence="2">histidine kinase</fullName>
        <ecNumber evidence="2">2.7.13.3</ecNumber>
    </recommendedName>
</protein>
<keyword evidence="4" id="KW-0808">Transferase</keyword>
<keyword evidence="6" id="KW-0902">Two-component regulatory system</keyword>
<dbReference type="InterPro" id="IPR003594">
    <property type="entry name" value="HATPase_dom"/>
</dbReference>
<dbReference type="SMART" id="SM00387">
    <property type="entry name" value="HATPase_c"/>
    <property type="match status" value="1"/>
</dbReference>
<dbReference type="SMART" id="SM00388">
    <property type="entry name" value="HisKA"/>
    <property type="match status" value="1"/>
</dbReference>
<dbReference type="EC" id="2.7.13.3" evidence="2"/>
<dbReference type="Gene3D" id="3.30.565.10">
    <property type="entry name" value="Histidine kinase-like ATPase, C-terminal domain"/>
    <property type="match status" value="1"/>
</dbReference>
<dbReference type="FunFam" id="3.30.565.10:FF:000006">
    <property type="entry name" value="Sensor histidine kinase WalK"/>
    <property type="match status" value="1"/>
</dbReference>
<dbReference type="PROSITE" id="PS50109">
    <property type="entry name" value="HIS_KIN"/>
    <property type="match status" value="1"/>
</dbReference>
<evidence type="ECO:0000256" key="6">
    <source>
        <dbReference type="ARBA" id="ARBA00023012"/>
    </source>
</evidence>
<evidence type="ECO:0000256" key="1">
    <source>
        <dbReference type="ARBA" id="ARBA00000085"/>
    </source>
</evidence>
<feature type="transmembrane region" description="Helical" evidence="8">
    <location>
        <begin position="85"/>
        <end position="108"/>
    </location>
</feature>
<evidence type="ECO:0000313" key="10">
    <source>
        <dbReference type="EMBL" id="OGK54722.1"/>
    </source>
</evidence>
<accession>A0A1F7JGK0</accession>
<dbReference type="GO" id="GO:0005886">
    <property type="term" value="C:plasma membrane"/>
    <property type="evidence" value="ECO:0007669"/>
    <property type="project" value="TreeGrafter"/>
</dbReference>
<dbReference type="CDD" id="cd00075">
    <property type="entry name" value="HATPase"/>
    <property type="match status" value="1"/>
</dbReference>
<dbReference type="InterPro" id="IPR050351">
    <property type="entry name" value="BphY/WalK/GraS-like"/>
</dbReference>
<dbReference type="AlphaFoldDB" id="A0A1F7JGK0"/>
<dbReference type="PANTHER" id="PTHR45453:SF1">
    <property type="entry name" value="PHOSPHATE REGULON SENSOR PROTEIN PHOR"/>
    <property type="match status" value="1"/>
</dbReference>
<keyword evidence="8" id="KW-1133">Transmembrane helix</keyword>
<dbReference type="GO" id="GO:0016036">
    <property type="term" value="P:cellular response to phosphate starvation"/>
    <property type="evidence" value="ECO:0007669"/>
    <property type="project" value="TreeGrafter"/>
</dbReference>
<evidence type="ECO:0000256" key="7">
    <source>
        <dbReference type="SAM" id="Coils"/>
    </source>
</evidence>
<dbReference type="CDD" id="cd00082">
    <property type="entry name" value="HisKA"/>
    <property type="match status" value="1"/>
</dbReference>
<keyword evidence="3" id="KW-0597">Phosphoprotein</keyword>
<dbReference type="EMBL" id="MGAV01000013">
    <property type="protein sequence ID" value="OGK54722.1"/>
    <property type="molecule type" value="Genomic_DNA"/>
</dbReference>
<dbReference type="SUPFAM" id="SSF47384">
    <property type="entry name" value="Homodimeric domain of signal transducing histidine kinase"/>
    <property type="match status" value="1"/>
</dbReference>
<dbReference type="InterPro" id="IPR036097">
    <property type="entry name" value="HisK_dim/P_sf"/>
</dbReference>
<dbReference type="SUPFAM" id="SSF55874">
    <property type="entry name" value="ATPase domain of HSP90 chaperone/DNA topoisomerase II/histidine kinase"/>
    <property type="match status" value="1"/>
</dbReference>
<feature type="domain" description="Histidine kinase" evidence="9">
    <location>
        <begin position="128"/>
        <end position="345"/>
    </location>
</feature>
<dbReference type="Proteomes" id="UP000177418">
    <property type="component" value="Unassembled WGS sequence"/>
</dbReference>
<evidence type="ECO:0000256" key="8">
    <source>
        <dbReference type="SAM" id="Phobius"/>
    </source>
</evidence>
<dbReference type="InterPro" id="IPR003661">
    <property type="entry name" value="HisK_dim/P_dom"/>
</dbReference>
<dbReference type="GO" id="GO:0000155">
    <property type="term" value="F:phosphorelay sensor kinase activity"/>
    <property type="evidence" value="ECO:0007669"/>
    <property type="project" value="InterPro"/>
</dbReference>
<dbReference type="PANTHER" id="PTHR45453">
    <property type="entry name" value="PHOSPHATE REGULON SENSOR PROTEIN PHOR"/>
    <property type="match status" value="1"/>
</dbReference>
<dbReference type="InterPro" id="IPR005467">
    <property type="entry name" value="His_kinase_dom"/>
</dbReference>
<evidence type="ECO:0000256" key="5">
    <source>
        <dbReference type="ARBA" id="ARBA00022777"/>
    </source>
</evidence>
<keyword evidence="8" id="KW-0812">Transmembrane</keyword>
<dbReference type="InterPro" id="IPR036890">
    <property type="entry name" value="HATPase_C_sf"/>
</dbReference>
<comment type="caution">
    <text evidence="10">The sequence shown here is derived from an EMBL/GenBank/DDBJ whole genome shotgun (WGS) entry which is preliminary data.</text>
</comment>
<evidence type="ECO:0000256" key="2">
    <source>
        <dbReference type="ARBA" id="ARBA00012438"/>
    </source>
</evidence>
<keyword evidence="8" id="KW-0472">Membrane</keyword>
<evidence type="ECO:0000313" key="11">
    <source>
        <dbReference type="Proteomes" id="UP000177418"/>
    </source>
</evidence>
<dbReference type="PRINTS" id="PR00344">
    <property type="entry name" value="BCTRLSENSOR"/>
</dbReference>
<evidence type="ECO:0000256" key="4">
    <source>
        <dbReference type="ARBA" id="ARBA00022679"/>
    </source>
</evidence>
<keyword evidence="7" id="KW-0175">Coiled coil</keyword>